<evidence type="ECO:0000256" key="1">
    <source>
        <dbReference type="SAM" id="SignalP"/>
    </source>
</evidence>
<sequence>MKSSLRDRMALLCVLGSTMAVSMLLMGSGRTELCIGGCETRGPPLPLDGSGDPQPQGDTWNVRAAKQARLQSLGDSDGGFDFDQVVQIGEHVTGKPFKQYVADEPVMGKAYEDTPFDKTIKSIPIANPSREWESLKHPESALPNVYSR</sequence>
<organism evidence="2">
    <name type="scientific">Guillardia theta (strain CCMP2712)</name>
    <name type="common">Cryptophyte</name>
    <dbReference type="NCBI Taxonomy" id="905079"/>
    <lineage>
        <taxon>Eukaryota</taxon>
        <taxon>Cryptophyceae</taxon>
        <taxon>Pyrenomonadales</taxon>
        <taxon>Geminigeraceae</taxon>
        <taxon>Guillardia</taxon>
    </lineage>
</organism>
<dbReference type="KEGG" id="gtt:GUITHDRAFT_150029"/>
<evidence type="ECO:0000313" key="2">
    <source>
        <dbReference type="EMBL" id="EKX54493.1"/>
    </source>
</evidence>
<evidence type="ECO:0000313" key="3">
    <source>
        <dbReference type="EnsemblProtists" id="EKX54493"/>
    </source>
</evidence>
<feature type="signal peptide" evidence="1">
    <location>
        <begin position="1"/>
        <end position="20"/>
    </location>
</feature>
<dbReference type="RefSeq" id="XP_005841473.1">
    <property type="nucleotide sequence ID" value="XM_005841416.1"/>
</dbReference>
<dbReference type="HOGENOM" id="CLU_1762267_0_0_1"/>
<reference evidence="4" key="2">
    <citation type="submission" date="2012-11" db="EMBL/GenBank/DDBJ databases">
        <authorList>
            <person name="Kuo A."/>
            <person name="Curtis B.A."/>
            <person name="Tanifuji G."/>
            <person name="Burki F."/>
            <person name="Gruber A."/>
            <person name="Irimia M."/>
            <person name="Maruyama S."/>
            <person name="Arias M.C."/>
            <person name="Ball S.G."/>
            <person name="Gile G.H."/>
            <person name="Hirakawa Y."/>
            <person name="Hopkins J.F."/>
            <person name="Rensing S.A."/>
            <person name="Schmutz J."/>
            <person name="Symeonidi A."/>
            <person name="Elias M."/>
            <person name="Eveleigh R.J."/>
            <person name="Herman E.K."/>
            <person name="Klute M.J."/>
            <person name="Nakayama T."/>
            <person name="Obornik M."/>
            <person name="Reyes-Prieto A."/>
            <person name="Armbrust E.V."/>
            <person name="Aves S.J."/>
            <person name="Beiko R.G."/>
            <person name="Coutinho P."/>
            <person name="Dacks J.B."/>
            <person name="Durnford D.G."/>
            <person name="Fast N.M."/>
            <person name="Green B.R."/>
            <person name="Grisdale C."/>
            <person name="Hempe F."/>
            <person name="Henrissat B."/>
            <person name="Hoppner M.P."/>
            <person name="Ishida K.-I."/>
            <person name="Kim E."/>
            <person name="Koreny L."/>
            <person name="Kroth P.G."/>
            <person name="Liu Y."/>
            <person name="Malik S.-B."/>
            <person name="Maier U.G."/>
            <person name="McRose D."/>
            <person name="Mock T."/>
            <person name="Neilson J.A."/>
            <person name="Onodera N.T."/>
            <person name="Poole A.M."/>
            <person name="Pritham E.J."/>
            <person name="Richards T.A."/>
            <person name="Rocap G."/>
            <person name="Roy S.W."/>
            <person name="Sarai C."/>
            <person name="Schaack S."/>
            <person name="Shirato S."/>
            <person name="Slamovits C.H."/>
            <person name="Spencer D.F."/>
            <person name="Suzuki S."/>
            <person name="Worden A.Z."/>
            <person name="Zauner S."/>
            <person name="Barry K."/>
            <person name="Bell C."/>
            <person name="Bharti A.K."/>
            <person name="Crow J.A."/>
            <person name="Grimwood J."/>
            <person name="Kramer R."/>
            <person name="Lindquist E."/>
            <person name="Lucas S."/>
            <person name="Salamov A."/>
            <person name="McFadden G.I."/>
            <person name="Lane C.E."/>
            <person name="Keeling P.J."/>
            <person name="Gray M.W."/>
            <person name="Grigoriev I.V."/>
            <person name="Archibald J.M."/>
        </authorList>
    </citation>
    <scope>NUCLEOTIDE SEQUENCE</scope>
    <source>
        <strain evidence="4">CCMP2712</strain>
    </source>
</reference>
<dbReference type="Proteomes" id="UP000011087">
    <property type="component" value="Unassembled WGS sequence"/>
</dbReference>
<dbReference type="AlphaFoldDB" id="L1K293"/>
<dbReference type="EMBL" id="JH992967">
    <property type="protein sequence ID" value="EKX54493.1"/>
    <property type="molecule type" value="Genomic_DNA"/>
</dbReference>
<dbReference type="GeneID" id="17311014"/>
<keyword evidence="4" id="KW-1185">Reference proteome</keyword>
<dbReference type="EnsemblProtists" id="EKX54493">
    <property type="protein sequence ID" value="EKX54493"/>
    <property type="gene ID" value="GUITHDRAFT_150029"/>
</dbReference>
<proteinExistence type="predicted"/>
<accession>L1K293</accession>
<gene>
    <name evidence="2" type="ORF">GUITHDRAFT_150029</name>
</gene>
<reference evidence="3" key="3">
    <citation type="submission" date="2015-06" db="UniProtKB">
        <authorList>
            <consortium name="EnsemblProtists"/>
        </authorList>
    </citation>
    <scope>IDENTIFICATION</scope>
</reference>
<name>L1K293_GUITC</name>
<reference evidence="2 4" key="1">
    <citation type="journal article" date="2012" name="Nature">
        <title>Algal genomes reveal evolutionary mosaicism and the fate of nucleomorphs.</title>
        <authorList>
            <consortium name="DOE Joint Genome Institute"/>
            <person name="Curtis B.A."/>
            <person name="Tanifuji G."/>
            <person name="Burki F."/>
            <person name="Gruber A."/>
            <person name="Irimia M."/>
            <person name="Maruyama S."/>
            <person name="Arias M.C."/>
            <person name="Ball S.G."/>
            <person name="Gile G.H."/>
            <person name="Hirakawa Y."/>
            <person name="Hopkins J.F."/>
            <person name="Kuo A."/>
            <person name="Rensing S.A."/>
            <person name="Schmutz J."/>
            <person name="Symeonidi A."/>
            <person name="Elias M."/>
            <person name="Eveleigh R.J."/>
            <person name="Herman E.K."/>
            <person name="Klute M.J."/>
            <person name="Nakayama T."/>
            <person name="Obornik M."/>
            <person name="Reyes-Prieto A."/>
            <person name="Armbrust E.V."/>
            <person name="Aves S.J."/>
            <person name="Beiko R.G."/>
            <person name="Coutinho P."/>
            <person name="Dacks J.B."/>
            <person name="Durnford D.G."/>
            <person name="Fast N.M."/>
            <person name="Green B.R."/>
            <person name="Grisdale C.J."/>
            <person name="Hempel F."/>
            <person name="Henrissat B."/>
            <person name="Hoppner M.P."/>
            <person name="Ishida K."/>
            <person name="Kim E."/>
            <person name="Koreny L."/>
            <person name="Kroth P.G."/>
            <person name="Liu Y."/>
            <person name="Malik S.B."/>
            <person name="Maier U.G."/>
            <person name="McRose D."/>
            <person name="Mock T."/>
            <person name="Neilson J.A."/>
            <person name="Onodera N.T."/>
            <person name="Poole A.M."/>
            <person name="Pritham E.J."/>
            <person name="Richards T.A."/>
            <person name="Rocap G."/>
            <person name="Roy S.W."/>
            <person name="Sarai C."/>
            <person name="Schaack S."/>
            <person name="Shirato S."/>
            <person name="Slamovits C.H."/>
            <person name="Spencer D.F."/>
            <person name="Suzuki S."/>
            <person name="Worden A.Z."/>
            <person name="Zauner S."/>
            <person name="Barry K."/>
            <person name="Bell C."/>
            <person name="Bharti A.K."/>
            <person name="Crow J.A."/>
            <person name="Grimwood J."/>
            <person name="Kramer R."/>
            <person name="Lindquist E."/>
            <person name="Lucas S."/>
            <person name="Salamov A."/>
            <person name="McFadden G.I."/>
            <person name="Lane C.E."/>
            <person name="Keeling P.J."/>
            <person name="Gray M.W."/>
            <person name="Grigoriev I.V."/>
            <person name="Archibald J.M."/>
        </authorList>
    </citation>
    <scope>NUCLEOTIDE SEQUENCE</scope>
    <source>
        <strain evidence="2 4">CCMP2712</strain>
    </source>
</reference>
<keyword evidence="1" id="KW-0732">Signal</keyword>
<evidence type="ECO:0000313" key="4">
    <source>
        <dbReference type="Proteomes" id="UP000011087"/>
    </source>
</evidence>
<protein>
    <submittedName>
        <fullName evidence="2 3">Uncharacterized protein</fullName>
    </submittedName>
</protein>
<dbReference type="PaxDb" id="55529-EKX54493"/>
<feature type="chain" id="PRO_5008772218" evidence="1">
    <location>
        <begin position="21"/>
        <end position="148"/>
    </location>
</feature>